<name>A0A9P4R340_9PLEO</name>
<dbReference type="PROSITE" id="PS51257">
    <property type="entry name" value="PROKAR_LIPOPROTEIN"/>
    <property type="match status" value="1"/>
</dbReference>
<accession>A0A9P4R340</accession>
<dbReference type="AlphaFoldDB" id="A0A9P4R340"/>
<dbReference type="OrthoDB" id="5215637at2759"/>
<comment type="caution">
    <text evidence="3">The sequence shown here is derived from an EMBL/GenBank/DDBJ whole genome shotgun (WGS) entry which is preliminary data.</text>
</comment>
<keyword evidence="2" id="KW-0732">Signal</keyword>
<dbReference type="EMBL" id="ML996113">
    <property type="protein sequence ID" value="KAF2737844.1"/>
    <property type="molecule type" value="Genomic_DNA"/>
</dbReference>
<gene>
    <name evidence="3" type="ORF">EJ04DRAFT_550335</name>
</gene>
<protein>
    <submittedName>
        <fullName evidence="3">Uncharacterized protein</fullName>
    </submittedName>
</protein>
<keyword evidence="4" id="KW-1185">Reference proteome</keyword>
<reference evidence="3" key="1">
    <citation type="journal article" date="2020" name="Stud. Mycol.">
        <title>101 Dothideomycetes genomes: a test case for predicting lifestyles and emergence of pathogens.</title>
        <authorList>
            <person name="Haridas S."/>
            <person name="Albert R."/>
            <person name="Binder M."/>
            <person name="Bloem J."/>
            <person name="Labutti K."/>
            <person name="Salamov A."/>
            <person name="Andreopoulos B."/>
            <person name="Baker S."/>
            <person name="Barry K."/>
            <person name="Bills G."/>
            <person name="Bluhm B."/>
            <person name="Cannon C."/>
            <person name="Castanera R."/>
            <person name="Culley D."/>
            <person name="Daum C."/>
            <person name="Ezra D."/>
            <person name="Gonzalez J."/>
            <person name="Henrissat B."/>
            <person name="Kuo A."/>
            <person name="Liang C."/>
            <person name="Lipzen A."/>
            <person name="Lutzoni F."/>
            <person name="Magnuson J."/>
            <person name="Mondo S."/>
            <person name="Nolan M."/>
            <person name="Ohm R."/>
            <person name="Pangilinan J."/>
            <person name="Park H.-J."/>
            <person name="Ramirez L."/>
            <person name="Alfaro M."/>
            <person name="Sun H."/>
            <person name="Tritt A."/>
            <person name="Yoshinaga Y."/>
            <person name="Zwiers L.-H."/>
            <person name="Turgeon B."/>
            <person name="Goodwin S."/>
            <person name="Spatafora J."/>
            <person name="Crous P."/>
            <person name="Grigoriev I."/>
        </authorList>
    </citation>
    <scope>NUCLEOTIDE SEQUENCE</scope>
    <source>
        <strain evidence="3">CBS 125425</strain>
    </source>
</reference>
<evidence type="ECO:0000256" key="2">
    <source>
        <dbReference type="SAM" id="SignalP"/>
    </source>
</evidence>
<evidence type="ECO:0000313" key="4">
    <source>
        <dbReference type="Proteomes" id="UP000799444"/>
    </source>
</evidence>
<feature type="region of interest" description="Disordered" evidence="1">
    <location>
        <begin position="151"/>
        <end position="186"/>
    </location>
</feature>
<evidence type="ECO:0000313" key="3">
    <source>
        <dbReference type="EMBL" id="KAF2737844.1"/>
    </source>
</evidence>
<organism evidence="3 4">
    <name type="scientific">Polyplosphaeria fusca</name>
    <dbReference type="NCBI Taxonomy" id="682080"/>
    <lineage>
        <taxon>Eukaryota</taxon>
        <taxon>Fungi</taxon>
        <taxon>Dikarya</taxon>
        <taxon>Ascomycota</taxon>
        <taxon>Pezizomycotina</taxon>
        <taxon>Dothideomycetes</taxon>
        <taxon>Pleosporomycetidae</taxon>
        <taxon>Pleosporales</taxon>
        <taxon>Tetraplosphaeriaceae</taxon>
        <taxon>Polyplosphaeria</taxon>
    </lineage>
</organism>
<evidence type="ECO:0000256" key="1">
    <source>
        <dbReference type="SAM" id="MobiDB-lite"/>
    </source>
</evidence>
<sequence>MARRHVPTTLAIIVLWSLSFGCCRATPKCFFPNGDSSPSDHAPCDSNAGASVCCSTGFECTSNGLCVDPRYSNFQRVLRGGCTDESWGGDCPAFCKDRYPEGDAAVYYCGDGKYCCDSQDCCNDNNASVLTLGAPKVTAIAGEAGVQASELAQAPTVQPGTPSQQASSAQGGTSHAVTRQPAHPPL</sequence>
<feature type="compositionally biased region" description="Low complexity" evidence="1">
    <location>
        <begin position="158"/>
        <end position="174"/>
    </location>
</feature>
<feature type="chain" id="PRO_5040257648" evidence="2">
    <location>
        <begin position="26"/>
        <end position="186"/>
    </location>
</feature>
<feature type="signal peptide" evidence="2">
    <location>
        <begin position="1"/>
        <end position="25"/>
    </location>
</feature>
<dbReference type="Proteomes" id="UP000799444">
    <property type="component" value="Unassembled WGS sequence"/>
</dbReference>
<proteinExistence type="predicted"/>